<feature type="transmembrane region" description="Helical" evidence="8">
    <location>
        <begin position="225"/>
        <end position="244"/>
    </location>
</feature>
<feature type="transmembrane region" description="Helical" evidence="8">
    <location>
        <begin position="287"/>
        <end position="304"/>
    </location>
</feature>
<reference evidence="9" key="1">
    <citation type="journal article" date="2014" name="Int. J. Syst. Evol. Microbiol.">
        <title>Complete genome sequence of Corynebacterium casei LMG S-19264T (=DSM 44701T), isolated from a smear-ripened cheese.</title>
        <authorList>
            <consortium name="US DOE Joint Genome Institute (JGI-PGF)"/>
            <person name="Walter F."/>
            <person name="Albersmeier A."/>
            <person name="Kalinowski J."/>
            <person name="Ruckert C."/>
        </authorList>
    </citation>
    <scope>NUCLEOTIDE SEQUENCE</scope>
    <source>
        <strain evidence="9">CGMCC 1.3617</strain>
    </source>
</reference>
<protein>
    <recommendedName>
        <fullName evidence="11">AI-2E family transporter</fullName>
    </recommendedName>
</protein>
<evidence type="ECO:0000256" key="3">
    <source>
        <dbReference type="ARBA" id="ARBA00022448"/>
    </source>
</evidence>
<keyword evidence="7 8" id="KW-0472">Membrane</keyword>
<dbReference type="GO" id="GO:0005886">
    <property type="term" value="C:plasma membrane"/>
    <property type="evidence" value="ECO:0007669"/>
    <property type="project" value="UniProtKB-SubCell"/>
</dbReference>
<keyword evidence="3" id="KW-0813">Transport</keyword>
<dbReference type="RefSeq" id="WP_188967133.1">
    <property type="nucleotide sequence ID" value="NZ_BMKW01000005.1"/>
</dbReference>
<dbReference type="Pfam" id="PF01594">
    <property type="entry name" value="AI-2E_transport"/>
    <property type="match status" value="1"/>
</dbReference>
<evidence type="ECO:0000256" key="1">
    <source>
        <dbReference type="ARBA" id="ARBA00004651"/>
    </source>
</evidence>
<keyword evidence="5 8" id="KW-0812">Transmembrane</keyword>
<evidence type="ECO:0000256" key="6">
    <source>
        <dbReference type="ARBA" id="ARBA00022989"/>
    </source>
</evidence>
<dbReference type="PANTHER" id="PTHR21716:SF53">
    <property type="entry name" value="PERMEASE PERM-RELATED"/>
    <property type="match status" value="1"/>
</dbReference>
<feature type="transmembrane region" description="Helical" evidence="8">
    <location>
        <begin position="67"/>
        <end position="92"/>
    </location>
</feature>
<keyword evidence="4" id="KW-1003">Cell membrane</keyword>
<proteinExistence type="inferred from homology"/>
<keyword evidence="10" id="KW-1185">Reference proteome</keyword>
<name>A0A917NNV6_9PROT</name>
<feature type="transmembrane region" description="Helical" evidence="8">
    <location>
        <begin position="324"/>
        <end position="349"/>
    </location>
</feature>
<comment type="similarity">
    <text evidence="2">Belongs to the autoinducer-2 exporter (AI-2E) (TC 2.A.86) family.</text>
</comment>
<evidence type="ECO:0000313" key="10">
    <source>
        <dbReference type="Proteomes" id="UP000661507"/>
    </source>
</evidence>
<reference evidence="9" key="2">
    <citation type="submission" date="2020-09" db="EMBL/GenBank/DDBJ databases">
        <authorList>
            <person name="Sun Q."/>
            <person name="Zhou Y."/>
        </authorList>
    </citation>
    <scope>NUCLEOTIDE SEQUENCE</scope>
    <source>
        <strain evidence="9">CGMCC 1.3617</strain>
    </source>
</reference>
<evidence type="ECO:0000256" key="2">
    <source>
        <dbReference type="ARBA" id="ARBA00009773"/>
    </source>
</evidence>
<accession>A0A917NNV6</accession>
<dbReference type="PANTHER" id="PTHR21716">
    <property type="entry name" value="TRANSMEMBRANE PROTEIN"/>
    <property type="match status" value="1"/>
</dbReference>
<feature type="transmembrane region" description="Helical" evidence="8">
    <location>
        <begin position="12"/>
        <end position="31"/>
    </location>
</feature>
<dbReference type="InterPro" id="IPR002549">
    <property type="entry name" value="AI-2E-like"/>
</dbReference>
<dbReference type="Proteomes" id="UP000661507">
    <property type="component" value="Unassembled WGS sequence"/>
</dbReference>
<feature type="transmembrane region" description="Helical" evidence="8">
    <location>
        <begin position="162"/>
        <end position="185"/>
    </location>
</feature>
<evidence type="ECO:0000256" key="5">
    <source>
        <dbReference type="ARBA" id="ARBA00022692"/>
    </source>
</evidence>
<evidence type="ECO:0000256" key="8">
    <source>
        <dbReference type="SAM" id="Phobius"/>
    </source>
</evidence>
<evidence type="ECO:0000256" key="4">
    <source>
        <dbReference type="ARBA" id="ARBA00022475"/>
    </source>
</evidence>
<gene>
    <name evidence="9" type="ORF">GCM10011320_22350</name>
</gene>
<evidence type="ECO:0008006" key="11">
    <source>
        <dbReference type="Google" id="ProtNLM"/>
    </source>
</evidence>
<keyword evidence="6 8" id="KW-1133">Transmembrane helix</keyword>
<organism evidence="9 10">
    <name type="scientific">Neoroseomonas lacus</name>
    <dbReference type="NCBI Taxonomy" id="287609"/>
    <lineage>
        <taxon>Bacteria</taxon>
        <taxon>Pseudomonadati</taxon>
        <taxon>Pseudomonadota</taxon>
        <taxon>Alphaproteobacteria</taxon>
        <taxon>Acetobacterales</taxon>
        <taxon>Acetobacteraceae</taxon>
        <taxon>Neoroseomonas</taxon>
    </lineage>
</organism>
<comment type="caution">
    <text evidence="9">The sequence shown here is derived from an EMBL/GenBank/DDBJ whole genome shotgun (WGS) entry which is preliminary data.</text>
</comment>
<dbReference type="EMBL" id="BMKW01000005">
    <property type="protein sequence ID" value="GGJ14628.1"/>
    <property type="molecule type" value="Genomic_DNA"/>
</dbReference>
<comment type="subcellular location">
    <subcellularLocation>
        <location evidence="1">Cell membrane</location>
        <topology evidence="1">Multi-pass membrane protein</topology>
    </subcellularLocation>
</comment>
<dbReference type="AlphaFoldDB" id="A0A917NNV6"/>
<sequence>MPSGHEQPTEPTTAGPDPLWLIAALMILAALHLGRDVFIPMALALLLSVVLIPPARMLQRIGLPRPLTVALLLLLSLSAIGATMLLMISQVLSLAADLPNWETNLRAKLRAVSEGSGVLDRAAGTLRRLAEELGGGHVTFAPAPPVASSVGSGGTLETLLEMASLIAAPAASLAVALLLMAYLLMQREDVRDRFLRLAGLQDLNRTTRAMADATERVGRYLLMQMLLNGLFGVGMGVGLMLIGVPNAPLWGVLAFVLRFIPFLGAWIAVSLPLLVSVATGEGWTEPVLVLVLFALVDGVVTHVLEPMIYGRTTGISPLALLVSSALWTVLWGPIGLLLAPPITACLAILGRHVPAFGFLEILLGDGEALPTPLRFYQRYLAEDAEGAQQIAEDHAEAEGIATTLRDLVGPAITALAADRAARTLSAPAARRIAADIVALAATLVAEVEVAPGAAAMRAVPIAGPADRALAATASAAARLRGWRAAEEGEVAAVAMLCMAQPVSAPRLRRARAEASRDARELIGLALDEAAAMQLAPAIAPHPVARSVEAAASRLGQAPVQRAAIVDNDDDRPLGFGVVAPA</sequence>
<feature type="transmembrane region" description="Helical" evidence="8">
    <location>
        <begin position="250"/>
        <end position="275"/>
    </location>
</feature>
<evidence type="ECO:0000313" key="9">
    <source>
        <dbReference type="EMBL" id="GGJ14628.1"/>
    </source>
</evidence>
<evidence type="ECO:0000256" key="7">
    <source>
        <dbReference type="ARBA" id="ARBA00023136"/>
    </source>
</evidence>